<accession>A0A3S3QIG7</accession>
<name>A0A3S3QIG7_9SPHI</name>
<organism evidence="2 3">
    <name type="scientific">Pedobacter chitinilyticus</name>
    <dbReference type="NCBI Taxonomy" id="2233776"/>
    <lineage>
        <taxon>Bacteria</taxon>
        <taxon>Pseudomonadati</taxon>
        <taxon>Bacteroidota</taxon>
        <taxon>Sphingobacteriia</taxon>
        <taxon>Sphingobacteriales</taxon>
        <taxon>Sphingobacteriaceae</taxon>
        <taxon>Pedobacter</taxon>
    </lineage>
</organism>
<dbReference type="InterPro" id="IPR050789">
    <property type="entry name" value="Diverse_Enzym_Activities"/>
</dbReference>
<dbReference type="AlphaFoldDB" id="A0A3S3QIG7"/>
<dbReference type="SUPFAM" id="SSF56601">
    <property type="entry name" value="beta-lactamase/transpeptidase-like"/>
    <property type="match status" value="1"/>
</dbReference>
<keyword evidence="3" id="KW-1185">Reference proteome</keyword>
<dbReference type="GO" id="GO:0016787">
    <property type="term" value="F:hydrolase activity"/>
    <property type="evidence" value="ECO:0007669"/>
    <property type="project" value="UniProtKB-KW"/>
</dbReference>
<dbReference type="Gene3D" id="3.40.710.10">
    <property type="entry name" value="DD-peptidase/beta-lactamase superfamily"/>
    <property type="match status" value="1"/>
</dbReference>
<dbReference type="OrthoDB" id="1357763at2"/>
<dbReference type="Proteomes" id="UP000284120">
    <property type="component" value="Unassembled WGS sequence"/>
</dbReference>
<dbReference type="InterPro" id="IPR012338">
    <property type="entry name" value="Beta-lactam/transpept-like"/>
</dbReference>
<dbReference type="InterPro" id="IPR001466">
    <property type="entry name" value="Beta-lactam-related"/>
</dbReference>
<protein>
    <submittedName>
        <fullName evidence="2">Class A beta-lactamase-related serine hydrolase</fullName>
    </submittedName>
</protein>
<evidence type="ECO:0000313" key="2">
    <source>
        <dbReference type="EMBL" id="RWU10978.1"/>
    </source>
</evidence>
<evidence type="ECO:0000259" key="1">
    <source>
        <dbReference type="Pfam" id="PF00144"/>
    </source>
</evidence>
<dbReference type="PANTHER" id="PTHR43283">
    <property type="entry name" value="BETA-LACTAMASE-RELATED"/>
    <property type="match status" value="1"/>
</dbReference>
<feature type="domain" description="Beta-lactamase-related" evidence="1">
    <location>
        <begin position="48"/>
        <end position="352"/>
    </location>
</feature>
<dbReference type="PANTHER" id="PTHR43283:SF18">
    <property type="match status" value="1"/>
</dbReference>
<reference evidence="2 3" key="1">
    <citation type="submission" date="2018-06" db="EMBL/GenBank/DDBJ databases">
        <title>Pedobacter endophyticus sp. nov., an endophytic bacterium isolated from a leaf of Triticum aestivum.</title>
        <authorList>
            <person name="Zhang L."/>
        </authorList>
    </citation>
    <scope>NUCLEOTIDE SEQUENCE [LARGE SCALE GENOMIC DNA]</scope>
    <source>
        <strain evidence="2 3">CM134L-2</strain>
    </source>
</reference>
<keyword evidence="2" id="KW-0378">Hydrolase</keyword>
<sequence>MIGRWKSLVIFPIFYTLVNMKQRILLTASLLMTVGSLWGQQQEFVEIAKRLKLPAMQAVHVKNGKQMGYVFGRKHTDSAALISENTIFQAASLTKVITAYTFFKLYDKGLIALDKPLCAYFKYNRLNDDTLGKRITARMVLTHRSGLLNWEGPVGTHAWRNTPLHTQYSPGTRYSYSGEAFYYLQLAMEKVTGKPLKQLVKEEVFEPFGMTWSDMQWNDLTFKDFAYGHYKLDSARSLIKWDYTNGAYTMYTNAVDYTKFVQKALVKGQGLKSKTHQLMISKANEAQKEFNVKHDEDQYVPCALGMRQQINEKGTWLWHTGSNPGFRCFFIANPKTKESLVGFVNAETGMPAFNELMNLFLEKGQTFWAYQWRNGNL</sequence>
<dbReference type="Pfam" id="PF00144">
    <property type="entry name" value="Beta-lactamase"/>
    <property type="match status" value="1"/>
</dbReference>
<evidence type="ECO:0000313" key="3">
    <source>
        <dbReference type="Proteomes" id="UP000284120"/>
    </source>
</evidence>
<gene>
    <name evidence="2" type="ORF">DPV69_06525</name>
</gene>
<proteinExistence type="predicted"/>
<comment type="caution">
    <text evidence="2">The sequence shown here is derived from an EMBL/GenBank/DDBJ whole genome shotgun (WGS) entry which is preliminary data.</text>
</comment>
<dbReference type="EMBL" id="SAYW01000001">
    <property type="protein sequence ID" value="RWU10978.1"/>
    <property type="molecule type" value="Genomic_DNA"/>
</dbReference>